<evidence type="ECO:0000256" key="3">
    <source>
        <dbReference type="PROSITE-ProRule" id="PRU10133"/>
    </source>
</evidence>
<dbReference type="InterPro" id="IPR000608">
    <property type="entry name" value="UBC"/>
</dbReference>
<dbReference type="AlphaFoldDB" id="A0AAD8D7S1"/>
<dbReference type="GO" id="GO:0005524">
    <property type="term" value="F:ATP binding"/>
    <property type="evidence" value="ECO:0007669"/>
    <property type="project" value="UniProtKB-UniRule"/>
</dbReference>
<dbReference type="CDD" id="cd23806">
    <property type="entry name" value="UBCc_UBE2U"/>
    <property type="match status" value="1"/>
</dbReference>
<keyword evidence="4" id="KW-0067">ATP-binding</keyword>
<keyword evidence="4" id="KW-0547">Nucleotide-binding</keyword>
<dbReference type="PANTHER" id="PTHR24067">
    <property type="entry name" value="UBIQUITIN-CONJUGATING ENZYME E2"/>
    <property type="match status" value="1"/>
</dbReference>
<feature type="compositionally biased region" description="Polar residues" evidence="5">
    <location>
        <begin position="286"/>
        <end position="299"/>
    </location>
</feature>
<comment type="caution">
    <text evidence="7">The sequence shown here is derived from an EMBL/GenBank/DDBJ whole genome shotgun (WGS) entry which is preliminary data.</text>
</comment>
<keyword evidence="8" id="KW-1185">Reference proteome</keyword>
<name>A0AAD8D7S1_ACIOX</name>
<dbReference type="Gene3D" id="3.10.110.10">
    <property type="entry name" value="Ubiquitin Conjugating Enzyme"/>
    <property type="match status" value="1"/>
</dbReference>
<feature type="compositionally biased region" description="Basic and acidic residues" evidence="5">
    <location>
        <begin position="300"/>
        <end position="312"/>
    </location>
</feature>
<evidence type="ECO:0000313" key="7">
    <source>
        <dbReference type="EMBL" id="KAK1164210.1"/>
    </source>
</evidence>
<evidence type="ECO:0000259" key="6">
    <source>
        <dbReference type="PROSITE" id="PS50127"/>
    </source>
</evidence>
<feature type="region of interest" description="Disordered" evidence="5">
    <location>
        <begin position="286"/>
        <end position="312"/>
    </location>
</feature>
<dbReference type="InterPro" id="IPR023313">
    <property type="entry name" value="UBQ-conjugating_AS"/>
</dbReference>
<organism evidence="7 8">
    <name type="scientific">Acipenser oxyrinchus oxyrinchus</name>
    <dbReference type="NCBI Taxonomy" id="40147"/>
    <lineage>
        <taxon>Eukaryota</taxon>
        <taxon>Metazoa</taxon>
        <taxon>Chordata</taxon>
        <taxon>Craniata</taxon>
        <taxon>Vertebrata</taxon>
        <taxon>Euteleostomi</taxon>
        <taxon>Actinopterygii</taxon>
        <taxon>Chondrostei</taxon>
        <taxon>Acipenseriformes</taxon>
        <taxon>Acipenseridae</taxon>
        <taxon>Acipenser</taxon>
    </lineage>
</organism>
<gene>
    <name evidence="7" type="primary">UBE2U</name>
    <name evidence="7" type="ORF">AOXY_G16243</name>
</gene>
<feature type="active site" description="Glycyl thioester intermediate" evidence="3">
    <location>
        <position position="89"/>
    </location>
</feature>
<reference evidence="7" key="1">
    <citation type="submission" date="2022-02" db="EMBL/GenBank/DDBJ databases">
        <title>Atlantic sturgeon de novo genome assembly.</title>
        <authorList>
            <person name="Stock M."/>
            <person name="Klopp C."/>
            <person name="Guiguen Y."/>
            <person name="Cabau C."/>
            <person name="Parinello H."/>
            <person name="Santidrian Yebra-Pimentel E."/>
            <person name="Kuhl H."/>
            <person name="Dirks R.P."/>
            <person name="Guessner J."/>
            <person name="Wuertz S."/>
            <person name="Du K."/>
            <person name="Schartl M."/>
        </authorList>
    </citation>
    <scope>NUCLEOTIDE SEQUENCE</scope>
    <source>
        <strain evidence="7">STURGEONOMICS-FGT-2020</strain>
        <tissue evidence="7">Whole blood</tissue>
    </source>
</reference>
<proteinExistence type="inferred from homology"/>
<dbReference type="Pfam" id="PF00179">
    <property type="entry name" value="UQ_con"/>
    <property type="match status" value="1"/>
</dbReference>
<dbReference type="GO" id="GO:0016740">
    <property type="term" value="F:transferase activity"/>
    <property type="evidence" value="ECO:0007669"/>
    <property type="project" value="UniProtKB-KW"/>
</dbReference>
<comment type="similarity">
    <text evidence="4">Belongs to the ubiquitin-conjugating enzyme family.</text>
</comment>
<dbReference type="EMBL" id="JAGXEW010000014">
    <property type="protein sequence ID" value="KAK1164210.1"/>
    <property type="molecule type" value="Genomic_DNA"/>
</dbReference>
<evidence type="ECO:0000256" key="1">
    <source>
        <dbReference type="ARBA" id="ARBA00022679"/>
    </source>
</evidence>
<dbReference type="PROSITE" id="PS50127">
    <property type="entry name" value="UBC_2"/>
    <property type="match status" value="1"/>
</dbReference>
<keyword evidence="1" id="KW-0808">Transferase</keyword>
<dbReference type="InterPro" id="IPR050113">
    <property type="entry name" value="Ub_conjugating_enzyme"/>
</dbReference>
<dbReference type="FunFam" id="3.10.110.10:FF:000166">
    <property type="entry name" value="Ubiquitin conjugating enzyme E2 U"/>
    <property type="match status" value="1"/>
</dbReference>
<dbReference type="PROSITE" id="PS00183">
    <property type="entry name" value="UBC_1"/>
    <property type="match status" value="1"/>
</dbReference>
<evidence type="ECO:0000256" key="5">
    <source>
        <dbReference type="SAM" id="MobiDB-lite"/>
    </source>
</evidence>
<feature type="domain" description="UBC core" evidence="6">
    <location>
        <begin position="4"/>
        <end position="153"/>
    </location>
</feature>
<dbReference type="SUPFAM" id="SSF54495">
    <property type="entry name" value="UBC-like"/>
    <property type="match status" value="1"/>
</dbReference>
<evidence type="ECO:0000313" key="8">
    <source>
        <dbReference type="Proteomes" id="UP001230051"/>
    </source>
</evidence>
<dbReference type="InterPro" id="IPR016135">
    <property type="entry name" value="UBQ-conjugating_enzyme/RWD"/>
</dbReference>
<keyword evidence="2 4" id="KW-0833">Ubl conjugation pathway</keyword>
<protein>
    <submittedName>
        <fullName evidence="7">Ubiquitin-conjugating enzyme E2 U-like</fullName>
    </submittedName>
</protein>
<dbReference type="Proteomes" id="UP001230051">
    <property type="component" value="Unassembled WGS sequence"/>
</dbReference>
<accession>A0AAD8D7S1</accession>
<dbReference type="SMART" id="SM00212">
    <property type="entry name" value="UBCc"/>
    <property type="match status" value="1"/>
</dbReference>
<evidence type="ECO:0000256" key="2">
    <source>
        <dbReference type="ARBA" id="ARBA00022786"/>
    </source>
</evidence>
<sequence>MHSRAYLLLERDYLQLQKANLFGISAAPVSDNLLEWVARVQGLKDSLWEGGVVQLYLRYSDGYNSVPPTVVFNTIPFHPNVDKDSGRPCIDFLDSKEAWNPRLSLTSILLTVQVMLSNPVLENAVNTEAAEMLRTEPSIFRQVVLDCVSNSLQLQSGTSISEDHIAAPQSPETPSAGPSPEHCRTVKKVCFEEYLKTWSGIATSKATQHVTNPLLEELVLQPALHAMHYGLQGTGLAQEANAQNEAYSAIMYGACVKPKKKHVTIDEKLAKINKMKRIYLPSRTPEASTPLQTEWTGRLSSRDPHRSSGHKEELWEMEVDNLVAWTNSLHLEELEED</sequence>
<evidence type="ECO:0000256" key="4">
    <source>
        <dbReference type="RuleBase" id="RU362109"/>
    </source>
</evidence>